<dbReference type="InterPro" id="IPR004360">
    <property type="entry name" value="Glyas_Fos-R_dOase_dom"/>
</dbReference>
<feature type="compositionally biased region" description="Basic and acidic residues" evidence="1">
    <location>
        <begin position="127"/>
        <end position="141"/>
    </location>
</feature>
<reference evidence="3 4" key="1">
    <citation type="journal article" date="2022" name="Int. J. Syst. Evol. Microbiol.">
        <title>Cellulosimicrobium protaetiae sp. nov., isolated from the gut of the larva of Protaetia brevitarsis seulensis.</title>
        <authorList>
            <person name="Le Han H."/>
            <person name="Nguyen T.T.H."/>
            <person name="Li Z."/>
            <person name="Shin N.R."/>
            <person name="Kim S.G."/>
        </authorList>
    </citation>
    <scope>NUCLEOTIDE SEQUENCE [LARGE SCALE GENOMIC DNA]</scope>
    <source>
        <strain evidence="3 4">BI34</strain>
    </source>
</reference>
<dbReference type="KEGG" id="cprt:FIC82_001950"/>
<feature type="region of interest" description="Disordered" evidence="1">
    <location>
        <begin position="127"/>
        <end position="146"/>
    </location>
</feature>
<dbReference type="AlphaFoldDB" id="A0A6M5UDB1"/>
<dbReference type="Proteomes" id="UP000451354">
    <property type="component" value="Chromosome"/>
</dbReference>
<sequence>MSTTTPQAAATTAPTPPPLDGELRIEVVVVPVSDVDVAKEFYAGTLGWRLDADFTLPDGLSVVQVTPPGSPTSVIFGRWISAAAAGGTDGLVLAVRDVEQARTDLAERGVDVSEVFHDAVGAFHRAGEEGRVAGPDPERRSYASWASFQDPDGNRWYLQEVRERRPGR</sequence>
<evidence type="ECO:0000313" key="4">
    <source>
        <dbReference type="Proteomes" id="UP000451354"/>
    </source>
</evidence>
<dbReference type="EMBL" id="CP052757">
    <property type="protein sequence ID" value="QJW35153.1"/>
    <property type="molecule type" value="Genomic_DNA"/>
</dbReference>
<dbReference type="Gene3D" id="3.10.180.10">
    <property type="entry name" value="2,3-Dihydroxybiphenyl 1,2-Dioxygenase, domain 1"/>
    <property type="match status" value="1"/>
</dbReference>
<proteinExistence type="predicted"/>
<evidence type="ECO:0000259" key="2">
    <source>
        <dbReference type="PROSITE" id="PS51819"/>
    </source>
</evidence>
<name>A0A6M5UDB1_9MICO</name>
<gene>
    <name evidence="3" type="ORF">FIC82_001950</name>
</gene>
<keyword evidence="4" id="KW-1185">Reference proteome</keyword>
<dbReference type="SUPFAM" id="SSF54593">
    <property type="entry name" value="Glyoxalase/Bleomycin resistance protein/Dihydroxybiphenyl dioxygenase"/>
    <property type="match status" value="1"/>
</dbReference>
<feature type="domain" description="VOC" evidence="2">
    <location>
        <begin position="24"/>
        <end position="161"/>
    </location>
</feature>
<dbReference type="PANTHER" id="PTHR36437:SF2">
    <property type="entry name" value="GLYOXALASE_BLEOMYCIN RESISTANCE PROTEIN_DIOXYGENASE"/>
    <property type="match status" value="1"/>
</dbReference>
<evidence type="ECO:0000313" key="3">
    <source>
        <dbReference type="EMBL" id="QJW35153.1"/>
    </source>
</evidence>
<dbReference type="PANTHER" id="PTHR36437">
    <property type="entry name" value="GLYOXALASE/BLEOMYCIN RESISTANCE PROTEIN/DIOXYGENASE"/>
    <property type="match status" value="1"/>
</dbReference>
<dbReference type="RefSeq" id="WP_168731404.1">
    <property type="nucleotide sequence ID" value="NZ_CP052757.1"/>
</dbReference>
<dbReference type="InterPro" id="IPR029068">
    <property type="entry name" value="Glyas_Bleomycin-R_OHBP_Dase"/>
</dbReference>
<dbReference type="PROSITE" id="PS51819">
    <property type="entry name" value="VOC"/>
    <property type="match status" value="1"/>
</dbReference>
<accession>A0A6M5UDB1</accession>
<protein>
    <submittedName>
        <fullName evidence="3">Glyoxalase</fullName>
    </submittedName>
</protein>
<dbReference type="Pfam" id="PF00903">
    <property type="entry name" value="Glyoxalase"/>
    <property type="match status" value="1"/>
</dbReference>
<evidence type="ECO:0000256" key="1">
    <source>
        <dbReference type="SAM" id="MobiDB-lite"/>
    </source>
</evidence>
<dbReference type="InterPro" id="IPR037523">
    <property type="entry name" value="VOC_core"/>
</dbReference>
<organism evidence="3 4">
    <name type="scientific">Cellulosimicrobium protaetiae</name>
    <dbReference type="NCBI Taxonomy" id="2587808"/>
    <lineage>
        <taxon>Bacteria</taxon>
        <taxon>Bacillati</taxon>
        <taxon>Actinomycetota</taxon>
        <taxon>Actinomycetes</taxon>
        <taxon>Micrococcales</taxon>
        <taxon>Promicromonosporaceae</taxon>
        <taxon>Cellulosimicrobium</taxon>
    </lineage>
</organism>